<protein>
    <submittedName>
        <fullName evidence="2">EthD domain-containing protein</fullName>
    </submittedName>
</protein>
<dbReference type="SUPFAM" id="SSF54909">
    <property type="entry name" value="Dimeric alpha+beta barrel"/>
    <property type="match status" value="1"/>
</dbReference>
<dbReference type="EMBL" id="JACLAU010000001">
    <property type="protein sequence ID" value="MBC2650422.1"/>
    <property type="molecule type" value="Genomic_DNA"/>
</dbReference>
<dbReference type="AlphaFoldDB" id="A0A7X1KAV8"/>
<dbReference type="InterPro" id="IPR009799">
    <property type="entry name" value="EthD_dom"/>
</dbReference>
<dbReference type="Proteomes" id="UP000520156">
    <property type="component" value="Unassembled WGS sequence"/>
</dbReference>
<evidence type="ECO:0000313" key="3">
    <source>
        <dbReference type="Proteomes" id="UP000520156"/>
    </source>
</evidence>
<feature type="domain" description="EthD" evidence="1">
    <location>
        <begin position="11"/>
        <end position="98"/>
    </location>
</feature>
<gene>
    <name evidence="2" type="ORF">H7F49_01730</name>
</gene>
<organism evidence="2 3">
    <name type="scientific">Novosphingobium aerophilum</name>
    <dbReference type="NCBI Taxonomy" id="2839843"/>
    <lineage>
        <taxon>Bacteria</taxon>
        <taxon>Pseudomonadati</taxon>
        <taxon>Pseudomonadota</taxon>
        <taxon>Alphaproteobacteria</taxon>
        <taxon>Sphingomonadales</taxon>
        <taxon>Sphingomonadaceae</taxon>
        <taxon>Novosphingobium</taxon>
    </lineage>
</organism>
<reference evidence="2 3" key="1">
    <citation type="submission" date="2020-08" db="EMBL/GenBank/DDBJ databases">
        <title>The genome sequence of Novosphingobium flavum 4Y4.</title>
        <authorList>
            <person name="Liu Y."/>
        </authorList>
    </citation>
    <scope>NUCLEOTIDE SEQUENCE [LARGE SCALE GENOMIC DNA]</scope>
    <source>
        <strain evidence="2 3">4Y4</strain>
    </source>
</reference>
<dbReference type="NCBIfam" id="TIGR02118">
    <property type="entry name" value="EthD family reductase"/>
    <property type="match status" value="1"/>
</dbReference>
<comment type="caution">
    <text evidence="2">The sequence shown here is derived from an EMBL/GenBank/DDBJ whole genome shotgun (WGS) entry which is preliminary data.</text>
</comment>
<evidence type="ECO:0000259" key="1">
    <source>
        <dbReference type="Pfam" id="PF07110"/>
    </source>
</evidence>
<dbReference type="Gene3D" id="3.30.70.100">
    <property type="match status" value="1"/>
</dbReference>
<dbReference type="InterPro" id="IPR011008">
    <property type="entry name" value="Dimeric_a/b-barrel"/>
</dbReference>
<keyword evidence="3" id="KW-1185">Reference proteome</keyword>
<sequence>MPAVMIFLKRRPGLSHAEFRAYYEDHHVPLCLRYMAGPRRYVRHYLEPGPDGEEGPFDVITELTFDSLAMRDAVLDALRRDAMPADVIADERNLFDRSRSRAVAIDSVETALPPRMAPDGAKPGHE</sequence>
<dbReference type="GO" id="GO:0016491">
    <property type="term" value="F:oxidoreductase activity"/>
    <property type="evidence" value="ECO:0007669"/>
    <property type="project" value="InterPro"/>
</dbReference>
<accession>A0A7X1KAV8</accession>
<dbReference type="Pfam" id="PF07110">
    <property type="entry name" value="EthD"/>
    <property type="match status" value="1"/>
</dbReference>
<name>A0A7X1KAV8_9SPHN</name>
<proteinExistence type="predicted"/>
<evidence type="ECO:0000313" key="2">
    <source>
        <dbReference type="EMBL" id="MBC2650422.1"/>
    </source>
</evidence>